<evidence type="ECO:0000256" key="4">
    <source>
        <dbReference type="ARBA" id="ARBA00023136"/>
    </source>
</evidence>
<dbReference type="Gene3D" id="1.20.120.350">
    <property type="entry name" value="Voltage-gated potassium channels. Chain C"/>
    <property type="match status" value="1"/>
</dbReference>
<dbReference type="InterPro" id="IPR005821">
    <property type="entry name" value="Ion_trans_dom"/>
</dbReference>
<comment type="subcellular location">
    <subcellularLocation>
        <location evidence="1">Membrane</location>
        <topology evidence="1">Multi-pass membrane protein</topology>
    </subcellularLocation>
</comment>
<organism evidence="7 8">
    <name type="scientific">Prorocentrum cordatum</name>
    <dbReference type="NCBI Taxonomy" id="2364126"/>
    <lineage>
        <taxon>Eukaryota</taxon>
        <taxon>Sar</taxon>
        <taxon>Alveolata</taxon>
        <taxon>Dinophyceae</taxon>
        <taxon>Prorocentrales</taxon>
        <taxon>Prorocentraceae</taxon>
        <taxon>Prorocentrum</taxon>
    </lineage>
</organism>
<dbReference type="PANTHER" id="PTHR46726">
    <property type="entry name" value="TWO PORE CHANNEL 3"/>
    <property type="match status" value="1"/>
</dbReference>
<feature type="domain" description="Ion transport" evidence="6">
    <location>
        <begin position="63"/>
        <end position="303"/>
    </location>
</feature>
<keyword evidence="8" id="KW-1185">Reference proteome</keyword>
<evidence type="ECO:0000256" key="1">
    <source>
        <dbReference type="ARBA" id="ARBA00004141"/>
    </source>
</evidence>
<evidence type="ECO:0000313" key="7">
    <source>
        <dbReference type="EMBL" id="CAK0906405.1"/>
    </source>
</evidence>
<name>A0ABN9Y3D8_9DINO</name>
<comment type="caution">
    <text evidence="7">The sequence shown here is derived from an EMBL/GenBank/DDBJ whole genome shotgun (WGS) entry which is preliminary data.</text>
</comment>
<feature type="transmembrane region" description="Helical" evidence="5">
    <location>
        <begin position="132"/>
        <end position="153"/>
    </location>
</feature>
<keyword evidence="3 5" id="KW-1133">Transmembrane helix</keyword>
<proteinExistence type="predicted"/>
<evidence type="ECO:0000256" key="5">
    <source>
        <dbReference type="SAM" id="Phobius"/>
    </source>
</evidence>
<evidence type="ECO:0000256" key="3">
    <source>
        <dbReference type="ARBA" id="ARBA00022989"/>
    </source>
</evidence>
<feature type="transmembrane region" description="Helical" evidence="5">
    <location>
        <begin position="278"/>
        <end position="302"/>
    </location>
</feature>
<evidence type="ECO:0000313" key="8">
    <source>
        <dbReference type="Proteomes" id="UP001189429"/>
    </source>
</evidence>
<dbReference type="Pfam" id="PF00520">
    <property type="entry name" value="Ion_trans"/>
    <property type="match status" value="1"/>
</dbReference>
<dbReference type="EMBL" id="CAUYUJ010021685">
    <property type="protein sequence ID" value="CAK0906405.1"/>
    <property type="molecule type" value="Genomic_DNA"/>
</dbReference>
<evidence type="ECO:0000259" key="6">
    <source>
        <dbReference type="Pfam" id="PF00520"/>
    </source>
</evidence>
<feature type="transmembrane region" description="Helical" evidence="5">
    <location>
        <begin position="199"/>
        <end position="220"/>
    </location>
</feature>
<keyword evidence="2 5" id="KW-0812">Transmembrane</keyword>
<feature type="transmembrane region" description="Helical" evidence="5">
    <location>
        <begin position="100"/>
        <end position="120"/>
    </location>
</feature>
<keyword evidence="4 5" id="KW-0472">Membrane</keyword>
<dbReference type="SUPFAM" id="SSF81324">
    <property type="entry name" value="Voltage-gated potassium channels"/>
    <property type="match status" value="1"/>
</dbReference>
<dbReference type="Gene3D" id="1.10.287.70">
    <property type="match status" value="1"/>
</dbReference>
<sequence length="565" mass="63179">MSAPRSKRSTRPSEGLGSCRLCRSSGSWEGRFARCWERLEVSLLEAPRPIPGLLGGLVSSKEFELLSAVVILANAVYIAYASDLEIDQIGREDYTITNTWLWVEILLTAWYALELAMRGFVYRVHFFLSRDLSWNMFDTVLVLLSLQDIVMSVGSANPAFLRIMRIGRMLKLLRVIRLLRVFRELRLILNAILGCMKSVFWAMILIVNVSFIFGLCFLQATADHLREQGDGVDATTKVSLLKYWGNCRSSMYSLYAAALGGTDWDLMVSSLRPVGSEFVLLFLVYVGFFFCVVTNTLTSLFVEATMANAQRDQQEVIQAELEQRQVYVQQLRRFFLKFDGQNTGEVTLEDFLEHVDDPEMIWFASQLGIELVDAKQFFSVLSSGGRLKVNLEAFVIGCIRLKGTAKSMDLMDMKLTLEQEAADVRRSLTAMETRGRLEAVASAVGAASRAAPRAASKATRTGARHPRRGVGRRAVGWRRIEGLLLVSTRLMVFQLTSALTTSKNFDSDPKTEFGGAGSRVRLARAVPASARAQISSCLANGTAWAFCFLERASVDRIPHPDWFQA</sequence>
<reference evidence="7" key="1">
    <citation type="submission" date="2023-10" db="EMBL/GenBank/DDBJ databases">
        <authorList>
            <person name="Chen Y."/>
            <person name="Shah S."/>
            <person name="Dougan E. K."/>
            <person name="Thang M."/>
            <person name="Chan C."/>
        </authorList>
    </citation>
    <scope>NUCLEOTIDE SEQUENCE [LARGE SCALE GENOMIC DNA]</scope>
</reference>
<protein>
    <recommendedName>
        <fullName evidence="6">Ion transport domain-containing protein</fullName>
    </recommendedName>
</protein>
<dbReference type="PANTHER" id="PTHR46726:SF1">
    <property type="entry name" value="TWO-PORE CALCIUM CHANNEL 3"/>
    <property type="match status" value="1"/>
</dbReference>
<accession>A0ABN9Y3D8</accession>
<dbReference type="Gene3D" id="1.10.238.10">
    <property type="entry name" value="EF-hand"/>
    <property type="match status" value="1"/>
</dbReference>
<dbReference type="Proteomes" id="UP001189429">
    <property type="component" value="Unassembled WGS sequence"/>
</dbReference>
<dbReference type="InterPro" id="IPR027359">
    <property type="entry name" value="Volt_channel_dom_sf"/>
</dbReference>
<gene>
    <name evidence="7" type="ORF">PCOR1329_LOCUS81729</name>
</gene>
<evidence type="ECO:0000256" key="2">
    <source>
        <dbReference type="ARBA" id="ARBA00022692"/>
    </source>
</evidence>